<dbReference type="EMBL" id="MU157866">
    <property type="protein sequence ID" value="KAF9526915.1"/>
    <property type="molecule type" value="Genomic_DNA"/>
</dbReference>
<evidence type="ECO:0000256" key="1">
    <source>
        <dbReference type="SAM" id="SignalP"/>
    </source>
</evidence>
<dbReference type="Pfam" id="PF13668">
    <property type="entry name" value="Ferritin_2"/>
    <property type="match status" value="1"/>
</dbReference>
<dbReference type="InterPro" id="IPR012347">
    <property type="entry name" value="Ferritin-like"/>
</dbReference>
<protein>
    <submittedName>
        <fullName evidence="2">Ferritin-like domain-containing protein</fullName>
    </submittedName>
</protein>
<dbReference type="PANTHER" id="PTHR38705:SF1">
    <property type="entry name" value="PROTEIN RDS1"/>
    <property type="match status" value="1"/>
</dbReference>
<comment type="caution">
    <text evidence="2">The sequence shown here is derived from an EMBL/GenBank/DDBJ whole genome shotgun (WGS) entry which is preliminary data.</text>
</comment>
<organism evidence="2 3">
    <name type="scientific">Crepidotus variabilis</name>
    <dbReference type="NCBI Taxonomy" id="179855"/>
    <lineage>
        <taxon>Eukaryota</taxon>
        <taxon>Fungi</taxon>
        <taxon>Dikarya</taxon>
        <taxon>Basidiomycota</taxon>
        <taxon>Agaricomycotina</taxon>
        <taxon>Agaricomycetes</taxon>
        <taxon>Agaricomycetidae</taxon>
        <taxon>Agaricales</taxon>
        <taxon>Agaricineae</taxon>
        <taxon>Crepidotaceae</taxon>
        <taxon>Crepidotus</taxon>
    </lineage>
</organism>
<dbReference type="SUPFAM" id="SSF47240">
    <property type="entry name" value="Ferritin-like"/>
    <property type="match status" value="1"/>
</dbReference>
<dbReference type="AlphaFoldDB" id="A0A9P6EDC5"/>
<keyword evidence="1" id="KW-0732">Signal</keyword>
<dbReference type="Gene3D" id="1.20.1260.10">
    <property type="match status" value="1"/>
</dbReference>
<dbReference type="InterPro" id="IPR039254">
    <property type="entry name" value="Rds1"/>
</dbReference>
<dbReference type="Proteomes" id="UP000807306">
    <property type="component" value="Unassembled WGS sequence"/>
</dbReference>
<gene>
    <name evidence="2" type="ORF">CPB83DRAFT_895768</name>
</gene>
<reference evidence="2" key="1">
    <citation type="submission" date="2020-11" db="EMBL/GenBank/DDBJ databases">
        <authorList>
            <consortium name="DOE Joint Genome Institute"/>
            <person name="Ahrendt S."/>
            <person name="Riley R."/>
            <person name="Andreopoulos W."/>
            <person name="Labutti K."/>
            <person name="Pangilinan J."/>
            <person name="Ruiz-Duenas F.J."/>
            <person name="Barrasa J.M."/>
            <person name="Sanchez-Garcia M."/>
            <person name="Camarero S."/>
            <person name="Miyauchi S."/>
            <person name="Serrano A."/>
            <person name="Linde D."/>
            <person name="Babiker R."/>
            <person name="Drula E."/>
            <person name="Ayuso-Fernandez I."/>
            <person name="Pacheco R."/>
            <person name="Padilla G."/>
            <person name="Ferreira P."/>
            <person name="Barriuso J."/>
            <person name="Kellner H."/>
            <person name="Castanera R."/>
            <person name="Alfaro M."/>
            <person name="Ramirez L."/>
            <person name="Pisabarro A.G."/>
            <person name="Kuo A."/>
            <person name="Tritt A."/>
            <person name="Lipzen A."/>
            <person name="He G."/>
            <person name="Yan M."/>
            <person name="Ng V."/>
            <person name="Cullen D."/>
            <person name="Martin F."/>
            <person name="Rosso M.-N."/>
            <person name="Henrissat B."/>
            <person name="Hibbett D."/>
            <person name="Martinez A.T."/>
            <person name="Grigoriev I.V."/>
        </authorList>
    </citation>
    <scope>NUCLEOTIDE SEQUENCE</scope>
    <source>
        <strain evidence="2">CBS 506.95</strain>
    </source>
</reference>
<dbReference type="CDD" id="cd00657">
    <property type="entry name" value="Ferritin_like"/>
    <property type="match status" value="1"/>
</dbReference>
<feature type="signal peptide" evidence="1">
    <location>
        <begin position="1"/>
        <end position="24"/>
    </location>
</feature>
<feature type="chain" id="PRO_5040493393" evidence="1">
    <location>
        <begin position="25"/>
        <end position="293"/>
    </location>
</feature>
<dbReference type="PANTHER" id="PTHR38705">
    <property type="entry name" value="PROTEIN RDS1"/>
    <property type="match status" value="1"/>
</dbReference>
<evidence type="ECO:0000313" key="2">
    <source>
        <dbReference type="EMBL" id="KAF9526915.1"/>
    </source>
</evidence>
<proteinExistence type="predicted"/>
<name>A0A9P6EDC5_9AGAR</name>
<dbReference type="OrthoDB" id="1001765at2759"/>
<sequence>MFRSLLATVVAALSLSAIASPIKARDNGGVDDITVLNYALTLEHLENAFYSGALAKFDEKAFADAGYPSWVRGRFTEIAAHEKTHVDFLAKALGDKATQPCTYSFPYTDPKSFAALSQVLEGVGSSAYSGAAKFISNKDYLTAAATILTTEARHAGWVSSSVNQFAGWGGAFETPLGLNEVFTLAAPFITSCPSTNPALPVKAFPDFTVENKLPGSTAAVTFKSDTAPTFVAFYSGLDTIFAPITNGQVTIPKGLLGQVYAVGTTDGTQAANSTVAGPAILLFETDPSGNYIQ</sequence>
<accession>A0A9P6EDC5</accession>
<keyword evidence="3" id="KW-1185">Reference proteome</keyword>
<dbReference type="InterPro" id="IPR009078">
    <property type="entry name" value="Ferritin-like_SF"/>
</dbReference>
<evidence type="ECO:0000313" key="3">
    <source>
        <dbReference type="Proteomes" id="UP000807306"/>
    </source>
</evidence>